<dbReference type="WBParaSite" id="SPAL_0000280900.1">
    <property type="protein sequence ID" value="SPAL_0000280900.1"/>
    <property type="gene ID" value="SPAL_0000280900"/>
</dbReference>
<dbReference type="PANTHER" id="PTHR10127:SF794">
    <property type="entry name" value="ZINC METALLOPROTEINASE NAS-22-RELATED"/>
    <property type="match status" value="1"/>
</dbReference>
<evidence type="ECO:0000256" key="3">
    <source>
        <dbReference type="RuleBase" id="RU361183"/>
    </source>
</evidence>
<evidence type="ECO:0000259" key="4">
    <source>
        <dbReference type="PROSITE" id="PS51864"/>
    </source>
</evidence>
<evidence type="ECO:0000256" key="1">
    <source>
        <dbReference type="ARBA" id="ARBA00023157"/>
    </source>
</evidence>
<dbReference type="SMART" id="SM00235">
    <property type="entry name" value="ZnMc"/>
    <property type="match status" value="1"/>
</dbReference>
<organism evidence="5 6">
    <name type="scientific">Strongyloides papillosus</name>
    <name type="common">Intestinal threadworm</name>
    <dbReference type="NCBI Taxonomy" id="174720"/>
    <lineage>
        <taxon>Eukaryota</taxon>
        <taxon>Metazoa</taxon>
        <taxon>Ecdysozoa</taxon>
        <taxon>Nematoda</taxon>
        <taxon>Chromadorea</taxon>
        <taxon>Rhabditida</taxon>
        <taxon>Tylenchina</taxon>
        <taxon>Panagrolaimomorpha</taxon>
        <taxon>Strongyloidoidea</taxon>
        <taxon>Strongyloididae</taxon>
        <taxon>Strongyloides</taxon>
    </lineage>
</organism>
<evidence type="ECO:0000256" key="2">
    <source>
        <dbReference type="PROSITE-ProRule" id="PRU01211"/>
    </source>
</evidence>
<keyword evidence="2 3" id="KW-0862">Zinc</keyword>
<dbReference type="PANTHER" id="PTHR10127">
    <property type="entry name" value="DISCOIDIN, CUB, EGF, LAMININ , AND ZINC METALLOPROTEASE DOMAIN CONTAINING"/>
    <property type="match status" value="1"/>
</dbReference>
<feature type="binding site" evidence="2">
    <location>
        <position position="136"/>
    </location>
    <ligand>
        <name>Zn(2+)</name>
        <dbReference type="ChEBI" id="CHEBI:29105"/>
        <note>catalytic</note>
    </ligand>
</feature>
<feature type="domain" description="Peptidase M12A" evidence="4">
    <location>
        <begin position="43"/>
        <end position="241"/>
    </location>
</feature>
<evidence type="ECO:0000313" key="6">
    <source>
        <dbReference type="WBParaSite" id="SPAL_0000280900.1"/>
    </source>
</evidence>
<comment type="cofactor">
    <cofactor evidence="2 3">
        <name>Zn(2+)</name>
        <dbReference type="ChEBI" id="CHEBI:29105"/>
    </cofactor>
    <text evidence="2 3">Binds 1 zinc ion per subunit.</text>
</comment>
<dbReference type="GO" id="GO:0006508">
    <property type="term" value="P:proteolysis"/>
    <property type="evidence" value="ECO:0007669"/>
    <property type="project" value="UniProtKB-KW"/>
</dbReference>
<sequence>MFNDIFIKNTLKKLYRNYFYNFAFKKKGNCFNIERNIHYLKKRDINIDQKCKWDKTIEYYIGNGLKKDSIKEALYIISNSTCLKFEEQNTQFTGKKGLIFQLSAGCASYAGCIYNDKPQPVYLTYQCSSEIGRVLHEVGHALGLAHEHSRSDRDEYIKIHKYYIRSGAESEFKTINQKEFSNLSVTYDYSSIMHYGTTDGTWFEWFPTISSTKYKLFEFMMRQNKNMTFNDFKQINLLYCNKCNWLDMVDKKYKTTEKSRKWSKCYFGGYPDHRHDNCKKCICPKGYTGDMCRKVVESNKKDCNGTFFWAYDKRRWYMVYGAKKCFVLFKSDPKKKVKLMIAEAHARNSRPCTEDIGHQVKYLKDRGNTGLLICNNNYDTINVTSEGHAILLYYNGNRSNDYLIAGYQAVDSSTPTSVS</sequence>
<dbReference type="PRINTS" id="PR00480">
    <property type="entry name" value="ASTACIN"/>
</dbReference>
<feature type="active site" evidence="2">
    <location>
        <position position="137"/>
    </location>
</feature>
<keyword evidence="5" id="KW-1185">Reference proteome</keyword>
<proteinExistence type="predicted"/>
<dbReference type="GO" id="GO:0008270">
    <property type="term" value="F:zinc ion binding"/>
    <property type="evidence" value="ECO:0007669"/>
    <property type="project" value="UniProtKB-UniRule"/>
</dbReference>
<name>A0A0N5B9T9_STREA</name>
<dbReference type="InterPro" id="IPR006026">
    <property type="entry name" value="Peptidase_Metallo"/>
</dbReference>
<dbReference type="InterPro" id="IPR001506">
    <property type="entry name" value="Peptidase_M12A"/>
</dbReference>
<keyword evidence="2 3" id="KW-0645">Protease</keyword>
<dbReference type="Proteomes" id="UP000046392">
    <property type="component" value="Unplaced"/>
</dbReference>
<dbReference type="Gene3D" id="3.40.390.10">
    <property type="entry name" value="Collagenase (Catalytic Domain)"/>
    <property type="match status" value="1"/>
</dbReference>
<dbReference type="EC" id="3.4.24.-" evidence="3"/>
<keyword evidence="1" id="KW-1015">Disulfide bond</keyword>
<keyword evidence="2 3" id="KW-0479">Metal-binding</keyword>
<comment type="caution">
    <text evidence="2">Lacks conserved residue(s) required for the propagation of feature annotation.</text>
</comment>
<protein>
    <recommendedName>
        <fullName evidence="3">Metalloendopeptidase</fullName>
        <ecNumber evidence="3">3.4.24.-</ecNumber>
    </recommendedName>
</protein>
<dbReference type="GO" id="GO:0004222">
    <property type="term" value="F:metalloendopeptidase activity"/>
    <property type="evidence" value="ECO:0007669"/>
    <property type="project" value="UniProtKB-UniRule"/>
</dbReference>
<reference evidence="6" key="1">
    <citation type="submission" date="2017-02" db="UniProtKB">
        <authorList>
            <consortium name="WormBaseParasite"/>
        </authorList>
    </citation>
    <scope>IDENTIFICATION</scope>
</reference>
<keyword evidence="2 3" id="KW-0378">Hydrolase</keyword>
<dbReference type="SUPFAM" id="SSF55486">
    <property type="entry name" value="Metalloproteases ('zincins'), catalytic domain"/>
    <property type="match status" value="1"/>
</dbReference>
<feature type="binding site" evidence="2">
    <location>
        <position position="146"/>
    </location>
    <ligand>
        <name>Zn(2+)</name>
        <dbReference type="ChEBI" id="CHEBI:29105"/>
        <note>catalytic</note>
    </ligand>
</feature>
<feature type="binding site" evidence="2">
    <location>
        <position position="140"/>
    </location>
    <ligand>
        <name>Zn(2+)</name>
        <dbReference type="ChEBI" id="CHEBI:29105"/>
        <note>catalytic</note>
    </ligand>
</feature>
<dbReference type="InterPro" id="IPR024079">
    <property type="entry name" value="MetalloPept_cat_dom_sf"/>
</dbReference>
<dbReference type="PROSITE" id="PS51864">
    <property type="entry name" value="ASTACIN"/>
    <property type="match status" value="1"/>
</dbReference>
<dbReference type="AlphaFoldDB" id="A0A0N5B9T9"/>
<accession>A0A0N5B9T9</accession>
<keyword evidence="2 3" id="KW-0482">Metalloprotease</keyword>
<evidence type="ECO:0000313" key="5">
    <source>
        <dbReference type="Proteomes" id="UP000046392"/>
    </source>
</evidence>
<dbReference type="Pfam" id="PF01400">
    <property type="entry name" value="Astacin"/>
    <property type="match status" value="1"/>
</dbReference>